<evidence type="ECO:0000313" key="1">
    <source>
        <dbReference type="EMBL" id="OWZ84918.1"/>
    </source>
</evidence>
<evidence type="ECO:0000313" key="2">
    <source>
        <dbReference type="Proteomes" id="UP000214588"/>
    </source>
</evidence>
<gene>
    <name evidence="1" type="ORF">CDO51_00495</name>
</gene>
<evidence type="ECO:0008006" key="3">
    <source>
        <dbReference type="Google" id="ProtNLM"/>
    </source>
</evidence>
<dbReference type="Proteomes" id="UP000214588">
    <property type="component" value="Unassembled WGS sequence"/>
</dbReference>
<name>A0A226C0T8_9FIRM</name>
<keyword evidence="2" id="KW-1185">Reference proteome</keyword>
<dbReference type="AlphaFoldDB" id="A0A226C0T8"/>
<dbReference type="Gene3D" id="2.60.40.10">
    <property type="entry name" value="Immunoglobulins"/>
    <property type="match status" value="1"/>
</dbReference>
<accession>A0A226C0T8</accession>
<proteinExistence type="predicted"/>
<dbReference type="SUPFAM" id="SSF48452">
    <property type="entry name" value="TPR-like"/>
    <property type="match status" value="2"/>
</dbReference>
<dbReference type="InterPro" id="IPR013783">
    <property type="entry name" value="Ig-like_fold"/>
</dbReference>
<sequence length="764" mass="89298">MNLFKNIVTNRIKRGRFILGLIILLSSYVIAGEILYAFSDNRPGYSQDYYQNIIRYFPMQRADALYGRAQFLKGYAMDDTTFVLNNRNGSLGNGKSHKDPVLAEDKDPLNEAKKLFIDLKESFPTYSRAERASYQLGKIYLYEGELEKAKKYAEEFLNTRTGFSLEGHSLMIHIYLELDELQKAKDLYFESIDHPERKPIDSHIGILLGDRLSNLEEYEIANEVYESELKFLDDWHEKYQKERLEIEGNDSYPADLDVYRYKSTLLHRKAGLNNLREDNGATLKGYVAFDGEKKAGVDVYLVRPYHNVRSYEMISKAPSTVTDELGEFEFDNLSPGRYTVAVSKDKDELDGYVKKERDTLFVELDENTSKEQPIEFTSMIDTSEIEITDEGEFTFDWSQERDASYYNFGIGEIFRNEKDELSLIRIRSLKKGITDNELNTDLKELWKLDPGYYSWRNHISKGSVFGLPYPTGEFIPVISAYDEDGNFISNNLGYNMYSDEDRLNIFEVREKFMTEGFDSVNELIESREHIDVINELENSYENVEGYDKEYLLALSRIYKYGTNHYGRNQNLDLSLEYQDKLLELVDNDQLKLNKAQTFYLQGDYKNAKETIYQLLENGLEDEFLVNEVKEYLAKIYLLEGEVNEALDIYKDILDNAKNPDDFKDHNLLAALVLSNSYDEIYELGFQDTNIRDEYLYAVELMTNEQDSKFYKDYFKPAIIKLIESQKGDQDKIRDAREIIQEMSHEYPNKRGELYFLVRLYTDIS</sequence>
<dbReference type="SMART" id="SM00028">
    <property type="entry name" value="TPR"/>
    <property type="match status" value="4"/>
</dbReference>
<reference evidence="1 2" key="1">
    <citation type="submission" date="2017-06" db="EMBL/GenBank/DDBJ databases">
        <title>Draft Genome Sequence of Natranaerobius trueperi halophilic, alkalithermophilic bacteria from soda lakes.</title>
        <authorList>
            <person name="Zhao B."/>
        </authorList>
    </citation>
    <scope>NUCLEOTIDE SEQUENCE [LARGE SCALE GENOMIC DNA]</scope>
    <source>
        <strain evidence="1 2">DSM 18760</strain>
    </source>
</reference>
<dbReference type="SUPFAM" id="SSF117074">
    <property type="entry name" value="Hypothetical protein PA1324"/>
    <property type="match status" value="1"/>
</dbReference>
<dbReference type="OrthoDB" id="1947780at2"/>
<organism evidence="1 2">
    <name type="scientific">Natranaerobius trueperi</name>
    <dbReference type="NCBI Taxonomy" id="759412"/>
    <lineage>
        <taxon>Bacteria</taxon>
        <taxon>Bacillati</taxon>
        <taxon>Bacillota</taxon>
        <taxon>Clostridia</taxon>
        <taxon>Natranaerobiales</taxon>
        <taxon>Natranaerobiaceae</taxon>
        <taxon>Natranaerobius</taxon>
    </lineage>
</organism>
<comment type="caution">
    <text evidence="1">The sequence shown here is derived from an EMBL/GenBank/DDBJ whole genome shotgun (WGS) entry which is preliminary data.</text>
</comment>
<dbReference type="InterPro" id="IPR011990">
    <property type="entry name" value="TPR-like_helical_dom_sf"/>
</dbReference>
<dbReference type="InterPro" id="IPR019734">
    <property type="entry name" value="TPR_rpt"/>
</dbReference>
<protein>
    <recommendedName>
        <fullName evidence="3">Tetratricopeptide repeat protein</fullName>
    </recommendedName>
</protein>
<dbReference type="RefSeq" id="WP_089022342.1">
    <property type="nucleotide sequence ID" value="NZ_NIQC01000001.1"/>
</dbReference>
<dbReference type="Gene3D" id="1.25.40.10">
    <property type="entry name" value="Tetratricopeptide repeat domain"/>
    <property type="match status" value="2"/>
</dbReference>
<dbReference type="EMBL" id="NIQC01000001">
    <property type="protein sequence ID" value="OWZ84918.1"/>
    <property type="molecule type" value="Genomic_DNA"/>
</dbReference>